<dbReference type="Proteomes" id="UP000532440">
    <property type="component" value="Unassembled WGS sequence"/>
</dbReference>
<dbReference type="Gene3D" id="3.40.720.10">
    <property type="entry name" value="Alkaline Phosphatase, subunit A"/>
    <property type="match status" value="1"/>
</dbReference>
<reference evidence="2 3" key="1">
    <citation type="submission" date="2020-08" db="EMBL/GenBank/DDBJ databases">
        <title>Genomic Encyclopedia of Type Strains, Phase IV (KMG-IV): sequencing the most valuable type-strain genomes for metagenomic binning, comparative biology and taxonomic classification.</title>
        <authorList>
            <person name="Goeker M."/>
        </authorList>
    </citation>
    <scope>NUCLEOTIDE SEQUENCE [LARGE SCALE GENOMIC DNA]</scope>
    <source>
        <strain evidence="2 3">DSM 29781</strain>
    </source>
</reference>
<accession>A0A7W8HHL1</accession>
<proteinExistence type="predicted"/>
<comment type="caution">
    <text evidence="2">The sequence shown here is derived from an EMBL/GenBank/DDBJ whole genome shotgun (WGS) entry which is preliminary data.</text>
</comment>
<protein>
    <submittedName>
        <fullName evidence="2">Uncharacterized protein</fullName>
    </submittedName>
</protein>
<dbReference type="AlphaFoldDB" id="A0A7W8HHL1"/>
<organism evidence="2 3">
    <name type="scientific">Quisquiliibacterium transsilvanicum</name>
    <dbReference type="NCBI Taxonomy" id="1549638"/>
    <lineage>
        <taxon>Bacteria</taxon>
        <taxon>Pseudomonadati</taxon>
        <taxon>Pseudomonadota</taxon>
        <taxon>Betaproteobacteria</taxon>
        <taxon>Burkholderiales</taxon>
        <taxon>Burkholderiaceae</taxon>
        <taxon>Quisquiliibacterium</taxon>
    </lineage>
</organism>
<name>A0A7W8HHL1_9BURK</name>
<dbReference type="EMBL" id="JACHGB010000004">
    <property type="protein sequence ID" value="MBB5272199.1"/>
    <property type="molecule type" value="Genomic_DNA"/>
</dbReference>
<evidence type="ECO:0000313" key="2">
    <source>
        <dbReference type="EMBL" id="MBB5272199.1"/>
    </source>
</evidence>
<gene>
    <name evidence="2" type="ORF">HNQ70_002213</name>
</gene>
<evidence type="ECO:0000313" key="3">
    <source>
        <dbReference type="Proteomes" id="UP000532440"/>
    </source>
</evidence>
<feature type="region of interest" description="Disordered" evidence="1">
    <location>
        <begin position="503"/>
        <end position="540"/>
    </location>
</feature>
<dbReference type="RefSeq" id="WP_183967376.1">
    <property type="nucleotide sequence ID" value="NZ_BAABEW010000002.1"/>
</dbReference>
<dbReference type="SUPFAM" id="SSF53649">
    <property type="entry name" value="Alkaline phosphatase-like"/>
    <property type="match status" value="1"/>
</dbReference>
<sequence length="540" mass="58276">MPLLKAWISDGRLPNLAAIARDGATGHYTHHKAFRNERCWETFLDGRPSQGCGAVFDPEHYAFRNESLQDERPQAPFHALGEGFEVCAFDLPAPLSPQVRGLQVAGWGSELNSSVPMSMPPGLLGELTAKHGGDPKFERSMAVLDQASGRQERSFRLPSLYDAEGLCRFRGDLLLAIERRTAICEDLMSRGEWNLFLALYTESHSANHVLWHLGEPFPVAPEGAPHGHALLEVCQAIDRGIGRIRRRAPADGSLVVWTIDHTLANTMDVPSLVLLPELLYRWSHPGARALAPAEADGPVPPMRTDYRRHWKHEIWSLVTATGAAELESPASQEARGDPLSWHPANWYRPLWRGMKAFALPSVSDGHVRLNVRGREAGGIVEPADFDRVLDELAALLRSATDPRTGRPLAARVLRTRQAPADEPRMPPDLIVCWDDARPADTLDCLGFGRVGPVPFFRSGGHVAHGTPVENLLLACGPGIEAGGTLRAGVLEDLPATLRALAGAPRGPGMTGRSLFEPGEPSGAGAATGAGAGAAAVGRPA</sequence>
<dbReference type="InterPro" id="IPR017850">
    <property type="entry name" value="Alkaline_phosphatase_core_sf"/>
</dbReference>
<keyword evidence="3" id="KW-1185">Reference proteome</keyword>
<evidence type="ECO:0000256" key="1">
    <source>
        <dbReference type="SAM" id="MobiDB-lite"/>
    </source>
</evidence>